<comment type="subunit">
    <text evidence="6">Monomer. Associates with the 50S ribosomal subunit.</text>
</comment>
<feature type="domain" description="Hflx-type G" evidence="9">
    <location>
        <begin position="203"/>
        <end position="323"/>
    </location>
</feature>
<keyword evidence="4 8" id="KW-0460">Magnesium</keyword>
<dbReference type="PANTHER" id="PTHR10229">
    <property type="entry name" value="GTP-BINDING PROTEIN HFLX"/>
    <property type="match status" value="1"/>
</dbReference>
<keyword evidence="1 6" id="KW-0963">Cytoplasm</keyword>
<evidence type="ECO:0000259" key="9">
    <source>
        <dbReference type="PROSITE" id="PS51705"/>
    </source>
</evidence>
<dbReference type="InterPro" id="IPR030394">
    <property type="entry name" value="G_HFLX_dom"/>
</dbReference>
<dbReference type="HAMAP" id="MF_00900">
    <property type="entry name" value="GTPase_HflX"/>
    <property type="match status" value="1"/>
</dbReference>
<dbReference type="Gene3D" id="3.40.50.300">
    <property type="entry name" value="P-loop containing nucleotide triphosphate hydrolases"/>
    <property type="match status" value="1"/>
</dbReference>
<comment type="cofactor">
    <cofactor evidence="8">
        <name>Mg(2+)</name>
        <dbReference type="ChEBI" id="CHEBI:18420"/>
    </cofactor>
</comment>
<dbReference type="PRINTS" id="PR00326">
    <property type="entry name" value="GTP1OBG"/>
</dbReference>
<dbReference type="Pfam" id="PF13167">
    <property type="entry name" value="GTP-bdg_N"/>
    <property type="match status" value="1"/>
</dbReference>
<dbReference type="Pfam" id="PF01926">
    <property type="entry name" value="MMR_HSR1"/>
    <property type="match status" value="1"/>
</dbReference>
<protein>
    <recommendedName>
        <fullName evidence="6">GTPase HflX</fullName>
    </recommendedName>
    <alternativeName>
        <fullName evidence="6">GTP-binding protein HflX</fullName>
    </alternativeName>
</protein>
<reference evidence="10" key="1">
    <citation type="journal article" date="2021" name="PeerJ">
        <title>Extensive microbial diversity within the chicken gut microbiome revealed by metagenomics and culture.</title>
        <authorList>
            <person name="Gilroy R."/>
            <person name="Ravi A."/>
            <person name="Getino M."/>
            <person name="Pursley I."/>
            <person name="Horton D.L."/>
            <person name="Alikhan N.F."/>
            <person name="Baker D."/>
            <person name="Gharbi K."/>
            <person name="Hall N."/>
            <person name="Watson M."/>
            <person name="Adriaenssens E.M."/>
            <person name="Foster-Nyarko E."/>
            <person name="Jarju S."/>
            <person name="Secka A."/>
            <person name="Antonio M."/>
            <person name="Oren A."/>
            <person name="Chaudhuri R.R."/>
            <person name="La Ragione R."/>
            <person name="Hildebrand F."/>
            <person name="Pallen M.J."/>
        </authorList>
    </citation>
    <scope>NUCLEOTIDE SEQUENCE</scope>
    <source>
        <strain evidence="10">6019</strain>
    </source>
</reference>
<evidence type="ECO:0000313" key="10">
    <source>
        <dbReference type="EMBL" id="HJE20096.1"/>
    </source>
</evidence>
<sequence length="415" mass="47682">MNKEENFKGIIISANVRKSEHVDDQVDELVQLAASINIDVIGVHVQNMHEINAKSYVGTGFLDEVAELYFDEENEDESSIDYVIVNDEISASQNRNIENRFDVKVIDRTQVILDIFSQRAQSKVGQLQVELAQLEYLVPRLKGQGINLSRLGAGIGTRGPGETKLETDRRHINTRIKEIRAQLKVIENHRERYRERRTINDVVKLSLVGYTNAGKSTLFNLLAKGETYEKDELFATLDPKTQQLVFPNGFQAIISDTVGFIQNLPTTLVESFKSTLEEAKDSEFLIHVVDNSAPNSYHHFETVEALLKQLDMQDIPQIVLFNKTDIDDTHHFIPDYPHMYVHKNMSGNDVRGSLLSLMIKQMKPYELVLNVQEQDHLYRLKRHTVVMEQELDDDGNYHIKGYEPHGNWIKRILNR</sequence>
<dbReference type="CDD" id="cd01878">
    <property type="entry name" value="HflX"/>
    <property type="match status" value="1"/>
</dbReference>
<organism evidence="10 11">
    <name type="scientific">Aliicoccus persicus</name>
    <dbReference type="NCBI Taxonomy" id="930138"/>
    <lineage>
        <taxon>Bacteria</taxon>
        <taxon>Bacillati</taxon>
        <taxon>Bacillota</taxon>
        <taxon>Bacilli</taxon>
        <taxon>Bacillales</taxon>
        <taxon>Staphylococcaceae</taxon>
        <taxon>Aliicoccus</taxon>
    </lineage>
</organism>
<evidence type="ECO:0000256" key="8">
    <source>
        <dbReference type="PIRSR" id="PIRSR006809-2"/>
    </source>
</evidence>
<dbReference type="GO" id="GO:0005737">
    <property type="term" value="C:cytoplasm"/>
    <property type="evidence" value="ECO:0007669"/>
    <property type="project" value="UniProtKB-SubCell"/>
</dbReference>
<dbReference type="GO" id="GO:0005525">
    <property type="term" value="F:GTP binding"/>
    <property type="evidence" value="ECO:0007669"/>
    <property type="project" value="UniProtKB-UniRule"/>
</dbReference>
<comment type="similarity">
    <text evidence="6">Belongs to the TRAFAC class OBG-HflX-like GTPase superfamily. HflX GTPase family.</text>
</comment>
<dbReference type="PROSITE" id="PS51705">
    <property type="entry name" value="G_HFLX"/>
    <property type="match status" value="1"/>
</dbReference>
<evidence type="ECO:0000256" key="7">
    <source>
        <dbReference type="PIRSR" id="PIRSR006809-1"/>
    </source>
</evidence>
<comment type="function">
    <text evidence="6">GTPase that associates with the 50S ribosomal subunit and may have a role during protein synthesis or ribosome biogenesis.</text>
</comment>
<dbReference type="Gene3D" id="3.40.50.11060">
    <property type="entry name" value="GTPase HflX, N-terminal domain"/>
    <property type="match status" value="1"/>
</dbReference>
<dbReference type="Pfam" id="PF16360">
    <property type="entry name" value="GTP-bdg_M"/>
    <property type="match status" value="1"/>
</dbReference>
<dbReference type="Gene3D" id="6.10.250.2860">
    <property type="match status" value="1"/>
</dbReference>
<dbReference type="Proteomes" id="UP000763505">
    <property type="component" value="Unassembled WGS sequence"/>
</dbReference>
<dbReference type="FunFam" id="3.40.50.11060:FF:000001">
    <property type="entry name" value="GTPase HflX"/>
    <property type="match status" value="1"/>
</dbReference>
<comment type="caution">
    <text evidence="10">The sequence shown here is derived from an EMBL/GenBank/DDBJ whole genome shotgun (WGS) entry which is preliminary data.</text>
</comment>
<keyword evidence="3 6" id="KW-0547">Nucleotide-binding</keyword>
<comment type="subcellular location">
    <subcellularLocation>
        <location evidence="6">Cytoplasm</location>
    </subcellularLocation>
    <text evidence="6">May associate with membranes.</text>
</comment>
<keyword evidence="5 6" id="KW-0342">GTP-binding</keyword>
<gene>
    <name evidence="6 10" type="primary">hflX</name>
    <name evidence="10" type="ORF">K8V35_07070</name>
</gene>
<feature type="binding site" evidence="7">
    <location>
        <begin position="322"/>
        <end position="325"/>
    </location>
    <ligand>
        <name>GTP</name>
        <dbReference type="ChEBI" id="CHEBI:37565"/>
    </ligand>
</feature>
<dbReference type="AlphaFoldDB" id="A0A921JBR4"/>
<dbReference type="EMBL" id="DYYI01000076">
    <property type="protein sequence ID" value="HJE20096.1"/>
    <property type="molecule type" value="Genomic_DNA"/>
</dbReference>
<reference evidence="10" key="2">
    <citation type="submission" date="2021-09" db="EMBL/GenBank/DDBJ databases">
        <authorList>
            <person name="Gilroy R."/>
        </authorList>
    </citation>
    <scope>NUCLEOTIDE SEQUENCE</scope>
    <source>
        <strain evidence="10">6019</strain>
    </source>
</reference>
<feature type="binding site" evidence="8">
    <location>
        <position position="236"/>
    </location>
    <ligand>
        <name>Mg(2+)</name>
        <dbReference type="ChEBI" id="CHEBI:18420"/>
    </ligand>
</feature>
<evidence type="ECO:0000256" key="2">
    <source>
        <dbReference type="ARBA" id="ARBA00022723"/>
    </source>
</evidence>
<keyword evidence="2 8" id="KW-0479">Metal-binding</keyword>
<evidence type="ECO:0000256" key="1">
    <source>
        <dbReference type="ARBA" id="ARBA00022490"/>
    </source>
</evidence>
<feature type="binding site" evidence="8">
    <location>
        <position position="216"/>
    </location>
    <ligand>
        <name>Mg(2+)</name>
        <dbReference type="ChEBI" id="CHEBI:18420"/>
    </ligand>
</feature>
<accession>A0A921JBR4</accession>
<dbReference type="NCBIfam" id="TIGR03156">
    <property type="entry name" value="GTP_HflX"/>
    <property type="match status" value="1"/>
</dbReference>
<dbReference type="InterPro" id="IPR042108">
    <property type="entry name" value="GTPase_HflX_N_sf"/>
</dbReference>
<dbReference type="GO" id="GO:0003924">
    <property type="term" value="F:GTPase activity"/>
    <property type="evidence" value="ECO:0007669"/>
    <property type="project" value="UniProtKB-UniRule"/>
</dbReference>
<dbReference type="InterPro" id="IPR006073">
    <property type="entry name" value="GTP-bd"/>
</dbReference>
<dbReference type="GO" id="GO:0043022">
    <property type="term" value="F:ribosome binding"/>
    <property type="evidence" value="ECO:0007669"/>
    <property type="project" value="TreeGrafter"/>
</dbReference>
<dbReference type="InterPro" id="IPR016496">
    <property type="entry name" value="GTPase_HflX"/>
</dbReference>
<dbReference type="PIRSF" id="PIRSF006809">
    <property type="entry name" value="GTP-binding_hflX_prd"/>
    <property type="match status" value="1"/>
</dbReference>
<evidence type="ECO:0000313" key="11">
    <source>
        <dbReference type="Proteomes" id="UP000763505"/>
    </source>
</evidence>
<dbReference type="SUPFAM" id="SSF52540">
    <property type="entry name" value="P-loop containing nucleoside triphosphate hydrolases"/>
    <property type="match status" value="1"/>
</dbReference>
<dbReference type="PANTHER" id="PTHR10229:SF0">
    <property type="entry name" value="GTP-BINDING PROTEIN 6-RELATED"/>
    <property type="match status" value="1"/>
</dbReference>
<dbReference type="InterPro" id="IPR027417">
    <property type="entry name" value="P-loop_NTPase"/>
</dbReference>
<evidence type="ECO:0000256" key="6">
    <source>
        <dbReference type="HAMAP-Rule" id="MF_00900"/>
    </source>
</evidence>
<name>A0A921JBR4_9STAP</name>
<dbReference type="GO" id="GO:0046872">
    <property type="term" value="F:metal ion binding"/>
    <property type="evidence" value="ECO:0007669"/>
    <property type="project" value="UniProtKB-KW"/>
</dbReference>
<evidence type="ECO:0000256" key="5">
    <source>
        <dbReference type="ARBA" id="ARBA00023134"/>
    </source>
</evidence>
<feature type="binding site" evidence="7">
    <location>
        <begin position="234"/>
        <end position="238"/>
    </location>
    <ligand>
        <name>GTP</name>
        <dbReference type="ChEBI" id="CHEBI:37565"/>
    </ligand>
</feature>
<evidence type="ECO:0000256" key="3">
    <source>
        <dbReference type="ARBA" id="ARBA00022741"/>
    </source>
</evidence>
<dbReference type="InterPro" id="IPR025121">
    <property type="entry name" value="GTPase_HflX_N"/>
</dbReference>
<feature type="binding site" evidence="7">
    <location>
        <begin position="256"/>
        <end position="259"/>
    </location>
    <ligand>
        <name>GTP</name>
        <dbReference type="ChEBI" id="CHEBI:37565"/>
    </ligand>
</feature>
<evidence type="ECO:0000256" key="4">
    <source>
        <dbReference type="ARBA" id="ARBA00022842"/>
    </source>
</evidence>
<dbReference type="InterPro" id="IPR032305">
    <property type="entry name" value="GTP-bd_M"/>
</dbReference>
<proteinExistence type="inferred from homology"/>
<feature type="binding site" evidence="7">
    <location>
        <begin position="209"/>
        <end position="216"/>
    </location>
    <ligand>
        <name>GTP</name>
        <dbReference type="ChEBI" id="CHEBI:37565"/>
    </ligand>
</feature>